<dbReference type="EMBL" id="JBHMCT010000044">
    <property type="protein sequence ID" value="MFB9558600.1"/>
    <property type="molecule type" value="Genomic_DNA"/>
</dbReference>
<comment type="caution">
    <text evidence="2">The sequence shown here is derived from an EMBL/GenBank/DDBJ whole genome shotgun (WGS) entry which is preliminary data.</text>
</comment>
<feature type="non-terminal residue" evidence="2">
    <location>
        <position position="190"/>
    </location>
</feature>
<accession>A0ABV5QYJ7</accession>
<evidence type="ECO:0000313" key="2">
    <source>
        <dbReference type="EMBL" id="MFB9558600.1"/>
    </source>
</evidence>
<evidence type="ECO:0000313" key="3">
    <source>
        <dbReference type="Proteomes" id="UP001589716"/>
    </source>
</evidence>
<dbReference type="RefSeq" id="WP_382746187.1">
    <property type="nucleotide sequence ID" value="NZ_JBHMCT010000044.1"/>
</dbReference>
<evidence type="ECO:0000256" key="1">
    <source>
        <dbReference type="SAM" id="Phobius"/>
    </source>
</evidence>
<keyword evidence="1" id="KW-1133">Transmembrane helix</keyword>
<feature type="transmembrane region" description="Helical" evidence="1">
    <location>
        <begin position="14"/>
        <end position="33"/>
    </location>
</feature>
<dbReference type="Proteomes" id="UP001589716">
    <property type="component" value="Unassembled WGS sequence"/>
</dbReference>
<name>A0ABV5QYJ7_9ACTN</name>
<reference evidence="2 3" key="1">
    <citation type="submission" date="2024-09" db="EMBL/GenBank/DDBJ databases">
        <authorList>
            <person name="Sun Q."/>
            <person name="Mori K."/>
        </authorList>
    </citation>
    <scope>NUCLEOTIDE SEQUENCE [LARGE SCALE GENOMIC DNA]</scope>
    <source>
        <strain evidence="2 3">JCM 4414</strain>
    </source>
</reference>
<organism evidence="2 3">
    <name type="scientific">Streptomyces roseoviridis</name>
    <dbReference type="NCBI Taxonomy" id="67361"/>
    <lineage>
        <taxon>Bacteria</taxon>
        <taxon>Bacillati</taxon>
        <taxon>Actinomycetota</taxon>
        <taxon>Actinomycetes</taxon>
        <taxon>Kitasatosporales</taxon>
        <taxon>Streptomycetaceae</taxon>
        <taxon>Streptomyces</taxon>
    </lineage>
</organism>
<protein>
    <submittedName>
        <fullName evidence="2">Uncharacterized protein</fullName>
    </submittedName>
</protein>
<keyword evidence="1" id="KW-0472">Membrane</keyword>
<keyword evidence="1" id="KW-0812">Transmembrane</keyword>
<sequence length="190" mass="20161">MQTAIDFIKDNPEVFAALVAALGILGGIAGNWISAAIQAAGGRAQANAAVDAARISAEAQRAAALREDRKIEIAAFVRCARRLAVDLHEMYEKDWYETSVNDTWYELGQVFGQLELVASKGVRELAEEVLSVAHGGKELAVTRALGRQTRESLAAAANASQDGEEAAAAARASLLRLEELRAAVDNGGRT</sequence>
<gene>
    <name evidence="2" type="ORF">ACFFTP_31025</name>
</gene>
<keyword evidence="3" id="KW-1185">Reference proteome</keyword>
<proteinExistence type="predicted"/>